<feature type="region of interest" description="Disordered" evidence="1">
    <location>
        <begin position="59"/>
        <end position="82"/>
    </location>
</feature>
<accession>E8LP34</accession>
<feature type="chain" id="PRO_5003227216" description="Secreted protein" evidence="2">
    <location>
        <begin position="20"/>
        <end position="82"/>
    </location>
</feature>
<dbReference type="EMBL" id="AEVS01000008">
    <property type="protein sequence ID" value="EGA67496.1"/>
    <property type="molecule type" value="Genomic_DNA"/>
</dbReference>
<organism evidence="3 4">
    <name type="scientific">Vibrio brasiliensis LMG 20546</name>
    <dbReference type="NCBI Taxonomy" id="945543"/>
    <lineage>
        <taxon>Bacteria</taxon>
        <taxon>Pseudomonadati</taxon>
        <taxon>Pseudomonadota</taxon>
        <taxon>Gammaproteobacteria</taxon>
        <taxon>Vibrionales</taxon>
        <taxon>Vibrionaceae</taxon>
        <taxon>Vibrio</taxon>
        <taxon>Vibrio oreintalis group</taxon>
    </lineage>
</organism>
<protein>
    <recommendedName>
        <fullName evidence="5">Secreted protein</fullName>
    </recommendedName>
</protein>
<proteinExistence type="predicted"/>
<dbReference type="OrthoDB" id="5904230at2"/>
<name>E8LP34_9VIBR</name>
<evidence type="ECO:0008006" key="5">
    <source>
        <dbReference type="Google" id="ProtNLM"/>
    </source>
</evidence>
<evidence type="ECO:0000256" key="2">
    <source>
        <dbReference type="SAM" id="SignalP"/>
    </source>
</evidence>
<feature type="signal peptide" evidence="2">
    <location>
        <begin position="1"/>
        <end position="19"/>
    </location>
</feature>
<dbReference type="RefSeq" id="WP_006877596.1">
    <property type="nucleotide sequence ID" value="NZ_AEVS01000008.1"/>
</dbReference>
<evidence type="ECO:0000256" key="1">
    <source>
        <dbReference type="SAM" id="MobiDB-lite"/>
    </source>
</evidence>
<sequence length="82" mass="9080">MKAVSGILFLLSSSTFANSAIDDQRLIESLIKQGIICEDQTELEKQASLQIYLEKKFAKPSEKQKGSQTDEPSDCISAKNNE</sequence>
<comment type="caution">
    <text evidence="3">The sequence shown here is derived from an EMBL/GenBank/DDBJ whole genome shotgun (WGS) entry which is preliminary data.</text>
</comment>
<dbReference type="AlphaFoldDB" id="E8LP34"/>
<keyword evidence="2" id="KW-0732">Signal</keyword>
<reference evidence="3 4" key="1">
    <citation type="journal article" date="2012" name="Int. J. Syst. Evol. Microbiol.">
        <title>Vibrio caribbeanicus sp. nov., isolated from the marine sponge Scleritoderma cyanea.</title>
        <authorList>
            <person name="Hoffmann M."/>
            <person name="Monday S.R."/>
            <person name="Allard M.W."/>
            <person name="Strain E.A."/>
            <person name="Whittaker P."/>
            <person name="Naum M."/>
            <person name="McCarthy P.J."/>
            <person name="Lopez J.V."/>
            <person name="Fischer M."/>
            <person name="Brown E.W."/>
        </authorList>
    </citation>
    <scope>NUCLEOTIDE SEQUENCE [LARGE SCALE GENOMIC DNA]</scope>
    <source>
        <strain evidence="3 4">LMG 20546</strain>
    </source>
</reference>
<evidence type="ECO:0000313" key="3">
    <source>
        <dbReference type="EMBL" id="EGA67496.1"/>
    </source>
</evidence>
<dbReference type="Proteomes" id="UP000004371">
    <property type="component" value="Unassembled WGS sequence"/>
</dbReference>
<gene>
    <name evidence="3" type="ORF">VIBR0546_12697</name>
</gene>
<keyword evidence="4" id="KW-1185">Reference proteome</keyword>
<evidence type="ECO:0000313" key="4">
    <source>
        <dbReference type="Proteomes" id="UP000004371"/>
    </source>
</evidence>
<dbReference type="eggNOG" id="ENOG5031NUM">
    <property type="taxonomic scope" value="Bacteria"/>
</dbReference>